<dbReference type="InterPro" id="IPR013025">
    <property type="entry name" value="Ribosomal_uL23-like"/>
</dbReference>
<evidence type="ECO:0000256" key="4">
    <source>
        <dbReference type="ARBA" id="ARBA00039977"/>
    </source>
</evidence>
<feature type="compositionally biased region" description="Basic and acidic residues" evidence="5">
    <location>
        <begin position="188"/>
        <end position="199"/>
    </location>
</feature>
<evidence type="ECO:0000256" key="2">
    <source>
        <dbReference type="ARBA" id="ARBA00022980"/>
    </source>
</evidence>
<keyword evidence="7" id="KW-1185">Reference proteome</keyword>
<gene>
    <name evidence="6" type="ORF">jhhlp_003630</name>
</gene>
<dbReference type="Gene3D" id="3.30.70.330">
    <property type="match status" value="1"/>
</dbReference>
<comment type="caution">
    <text evidence="6">The sequence shown here is derived from an EMBL/GenBank/DDBJ whole genome shotgun (WGS) entry which is preliminary data.</text>
</comment>
<dbReference type="SUPFAM" id="SSF54189">
    <property type="entry name" value="Ribosomal proteins S24e, L23 and L15e"/>
    <property type="match status" value="1"/>
</dbReference>
<keyword evidence="2" id="KW-0689">Ribosomal protein</keyword>
<comment type="similarity">
    <text evidence="1">Belongs to the universal ribosomal protein uL23 family.</text>
</comment>
<dbReference type="OrthoDB" id="275582at2759"/>
<dbReference type="InParanoid" id="A0A2N3N9D9"/>
<dbReference type="GO" id="GO:0003735">
    <property type="term" value="F:structural constituent of ribosome"/>
    <property type="evidence" value="ECO:0007669"/>
    <property type="project" value="InterPro"/>
</dbReference>
<dbReference type="InterPro" id="IPR012678">
    <property type="entry name" value="Ribosomal_uL23/eL15/eS24_sf"/>
</dbReference>
<dbReference type="EMBL" id="NLAX01000010">
    <property type="protein sequence ID" value="PKS09017.1"/>
    <property type="molecule type" value="Genomic_DNA"/>
</dbReference>
<proteinExistence type="inferred from homology"/>
<dbReference type="GO" id="GO:0005762">
    <property type="term" value="C:mitochondrial large ribosomal subunit"/>
    <property type="evidence" value="ECO:0007669"/>
    <property type="project" value="TreeGrafter"/>
</dbReference>
<dbReference type="PANTHER" id="PTHR12059">
    <property type="entry name" value="RIBOSOMAL PROTEIN L23-RELATED"/>
    <property type="match status" value="1"/>
</dbReference>
<dbReference type="Proteomes" id="UP000233524">
    <property type="component" value="Unassembled WGS sequence"/>
</dbReference>
<dbReference type="VEuPathDB" id="FungiDB:jhhlp_003630"/>
<accession>A0A2N3N9D9</accession>
<evidence type="ECO:0000256" key="3">
    <source>
        <dbReference type="ARBA" id="ARBA00023274"/>
    </source>
</evidence>
<evidence type="ECO:0000256" key="5">
    <source>
        <dbReference type="SAM" id="MobiDB-lite"/>
    </source>
</evidence>
<dbReference type="InterPro" id="IPR012677">
    <property type="entry name" value="Nucleotide-bd_a/b_plait_sf"/>
</dbReference>
<sequence>MASTVARNTPAFKLGQKQVFLPSHVITLIRRDFQPADWATFQVPLRFTKFDLRDYLWNLYNVEVTAVRSWVRRPVAPVKNAVGRFVRPPAEKYMTVEMTQPFVWPKEPEDLSPWDNELYSMREKMLADQEKIRDERYKGKIPMASDGRLTQEEKNYRALAKGLLEGTKKWDNGVTLDAKWDSLMAKRAKAEEANEEVKPEGASTPLTKE</sequence>
<protein>
    <recommendedName>
        <fullName evidence="4">Large ribosomal subunit protein uL23m</fullName>
    </recommendedName>
</protein>
<name>A0A2N3N9D9_9PEZI</name>
<reference evidence="6 7" key="1">
    <citation type="journal article" date="2017" name="G3 (Bethesda)">
        <title>First Draft Genome Sequence of the Pathogenic Fungus Lomentospora prolificans (Formerly Scedosporium prolificans).</title>
        <authorList>
            <person name="Luo R."/>
            <person name="Zimin A."/>
            <person name="Workman R."/>
            <person name="Fan Y."/>
            <person name="Pertea G."/>
            <person name="Grossman N."/>
            <person name="Wear M.P."/>
            <person name="Jia B."/>
            <person name="Miller H."/>
            <person name="Casadevall A."/>
            <person name="Timp W."/>
            <person name="Zhang S.X."/>
            <person name="Salzberg S.L."/>
        </authorList>
    </citation>
    <scope>NUCLEOTIDE SEQUENCE [LARGE SCALE GENOMIC DNA]</scope>
    <source>
        <strain evidence="6 7">JHH-5317</strain>
    </source>
</reference>
<organism evidence="6 7">
    <name type="scientific">Lomentospora prolificans</name>
    <dbReference type="NCBI Taxonomy" id="41688"/>
    <lineage>
        <taxon>Eukaryota</taxon>
        <taxon>Fungi</taxon>
        <taxon>Dikarya</taxon>
        <taxon>Ascomycota</taxon>
        <taxon>Pezizomycotina</taxon>
        <taxon>Sordariomycetes</taxon>
        <taxon>Hypocreomycetidae</taxon>
        <taxon>Microascales</taxon>
        <taxon>Microascaceae</taxon>
        <taxon>Lomentospora</taxon>
    </lineage>
</organism>
<feature type="region of interest" description="Disordered" evidence="5">
    <location>
        <begin position="187"/>
        <end position="209"/>
    </location>
</feature>
<dbReference type="STRING" id="41688.A0A2N3N9D9"/>
<evidence type="ECO:0000256" key="1">
    <source>
        <dbReference type="ARBA" id="ARBA00006700"/>
    </source>
</evidence>
<dbReference type="AlphaFoldDB" id="A0A2N3N9D9"/>
<keyword evidence="3" id="KW-0687">Ribonucleoprotein</keyword>
<dbReference type="Pfam" id="PF00276">
    <property type="entry name" value="Ribosomal_L23"/>
    <property type="match status" value="1"/>
</dbReference>
<evidence type="ECO:0000313" key="7">
    <source>
        <dbReference type="Proteomes" id="UP000233524"/>
    </source>
</evidence>
<dbReference type="GO" id="GO:0032543">
    <property type="term" value="P:mitochondrial translation"/>
    <property type="evidence" value="ECO:0007669"/>
    <property type="project" value="TreeGrafter"/>
</dbReference>
<dbReference type="PANTHER" id="PTHR12059:SF5">
    <property type="entry name" value="LARGE RIBOSOMAL SUBUNIT PROTEIN UL23M"/>
    <property type="match status" value="1"/>
</dbReference>
<evidence type="ECO:0000313" key="6">
    <source>
        <dbReference type="EMBL" id="PKS09017.1"/>
    </source>
</evidence>